<evidence type="ECO:0000256" key="14">
    <source>
        <dbReference type="ARBA" id="ARBA00023242"/>
    </source>
</evidence>
<evidence type="ECO:0000256" key="7">
    <source>
        <dbReference type="ARBA" id="ARBA00022801"/>
    </source>
</evidence>
<dbReference type="GO" id="GO:0000724">
    <property type="term" value="P:double-strand break repair via homologous recombination"/>
    <property type="evidence" value="ECO:0007669"/>
    <property type="project" value="TreeGrafter"/>
</dbReference>
<evidence type="ECO:0000256" key="21">
    <source>
        <dbReference type="ARBA" id="ARBA00077864"/>
    </source>
</evidence>
<evidence type="ECO:0000256" key="15">
    <source>
        <dbReference type="ARBA" id="ARBA00023254"/>
    </source>
</evidence>
<dbReference type="InterPro" id="IPR038718">
    <property type="entry name" value="SNF2-like_sf"/>
</dbReference>
<dbReference type="PROSITE" id="PS51194">
    <property type="entry name" value="HELICASE_CTER"/>
    <property type="match status" value="1"/>
</dbReference>
<keyword evidence="7" id="KW-0378">Hydrolase</keyword>
<feature type="domain" description="Helicase C-terminal" evidence="25">
    <location>
        <begin position="616"/>
        <end position="775"/>
    </location>
</feature>
<evidence type="ECO:0000256" key="3">
    <source>
        <dbReference type="ARBA" id="ARBA00012551"/>
    </source>
</evidence>
<evidence type="ECO:0000256" key="10">
    <source>
        <dbReference type="ARBA" id="ARBA00022843"/>
    </source>
</evidence>
<dbReference type="GO" id="GO:0015616">
    <property type="term" value="F:DNA translocase activity"/>
    <property type="evidence" value="ECO:0007669"/>
    <property type="project" value="TreeGrafter"/>
</dbReference>
<keyword evidence="10" id="KW-0832">Ubl conjugation</keyword>
<dbReference type="PROSITE" id="PS51192">
    <property type="entry name" value="HELICASE_ATP_BIND_1"/>
    <property type="match status" value="1"/>
</dbReference>
<protein>
    <recommendedName>
        <fullName evidence="19">DNA repair and recombination protein RDH54</fullName>
        <ecNumber evidence="3">3.6.4.12</ecNumber>
    </recommendedName>
    <alternativeName>
        <fullName evidence="22">RAD homolog 54</fullName>
    </alternativeName>
    <alternativeName>
        <fullName evidence="21">Recombination factor TID1</fullName>
    </alternativeName>
    <alternativeName>
        <fullName evidence="20">Two hybrid interaction with DMC1 protein 1</fullName>
    </alternativeName>
</protein>
<dbReference type="InterPro" id="IPR014001">
    <property type="entry name" value="Helicase_ATP-bd"/>
</dbReference>
<dbReference type="KEGG" id="lth:KLTH0C05038g"/>
<dbReference type="SMART" id="SM00490">
    <property type="entry name" value="HELICc"/>
    <property type="match status" value="1"/>
</dbReference>
<dbReference type="GO" id="GO:0003678">
    <property type="term" value="F:DNA helicase activity"/>
    <property type="evidence" value="ECO:0007669"/>
    <property type="project" value="UniProtKB-EC"/>
</dbReference>
<evidence type="ECO:0000256" key="4">
    <source>
        <dbReference type="ARBA" id="ARBA00022499"/>
    </source>
</evidence>
<keyword evidence="6" id="KW-0227">DNA damage</keyword>
<dbReference type="InterPro" id="IPR050496">
    <property type="entry name" value="SNF2_RAD54_helicase_repair"/>
</dbReference>
<keyword evidence="11" id="KW-0238">DNA-binding</keyword>
<dbReference type="Gene3D" id="1.20.120.850">
    <property type="entry name" value="SWI2/SNF2 ATPases, N-terminal domain"/>
    <property type="match status" value="1"/>
</dbReference>
<dbReference type="eggNOG" id="KOG0390">
    <property type="taxonomic scope" value="Eukaryota"/>
</dbReference>
<dbReference type="SMART" id="SM00487">
    <property type="entry name" value="DEXDc"/>
    <property type="match status" value="1"/>
</dbReference>
<evidence type="ECO:0000256" key="6">
    <source>
        <dbReference type="ARBA" id="ARBA00022763"/>
    </source>
</evidence>
<name>C5DDZ5_LACTC</name>
<dbReference type="Pfam" id="PF00176">
    <property type="entry name" value="SNF2-rel_dom"/>
    <property type="match status" value="1"/>
</dbReference>
<evidence type="ECO:0000256" key="9">
    <source>
        <dbReference type="ARBA" id="ARBA00022840"/>
    </source>
</evidence>
<dbReference type="Gene3D" id="3.40.50.300">
    <property type="entry name" value="P-loop containing nucleotide triphosphate hydrolases"/>
    <property type="match status" value="1"/>
</dbReference>
<evidence type="ECO:0000256" key="17">
    <source>
        <dbReference type="ARBA" id="ARBA00060154"/>
    </source>
</evidence>
<dbReference type="FunCoup" id="C5DDZ5">
    <property type="interactions" value="68"/>
</dbReference>
<evidence type="ECO:0000256" key="23">
    <source>
        <dbReference type="SAM" id="MobiDB-lite"/>
    </source>
</evidence>
<evidence type="ECO:0000259" key="24">
    <source>
        <dbReference type="PROSITE" id="PS51192"/>
    </source>
</evidence>
<evidence type="ECO:0000256" key="11">
    <source>
        <dbReference type="ARBA" id="ARBA00023125"/>
    </source>
</evidence>
<feature type="compositionally biased region" description="Polar residues" evidence="23">
    <location>
        <begin position="20"/>
        <end position="33"/>
    </location>
</feature>
<dbReference type="GO" id="GO:0007131">
    <property type="term" value="P:reciprocal meiotic recombination"/>
    <property type="evidence" value="ECO:0007669"/>
    <property type="project" value="TreeGrafter"/>
</dbReference>
<dbReference type="InterPro" id="IPR027417">
    <property type="entry name" value="P-loop_NTPase"/>
</dbReference>
<dbReference type="AlphaFoldDB" id="C5DDZ5"/>
<comment type="similarity">
    <text evidence="2">Belongs to the SNF2/RAD54 helicase family.</text>
</comment>
<proteinExistence type="inferred from homology"/>
<dbReference type="Gene3D" id="3.40.50.10810">
    <property type="entry name" value="Tandem AAA-ATPase domain"/>
    <property type="match status" value="1"/>
</dbReference>
<dbReference type="OMA" id="FTIMYRK"/>
<comment type="subcellular location">
    <subcellularLocation>
        <location evidence="1">Nucleus</location>
    </subcellularLocation>
</comment>
<evidence type="ECO:0000256" key="12">
    <source>
        <dbReference type="ARBA" id="ARBA00023172"/>
    </source>
</evidence>
<sequence>MRVPQYVNKPFKSPVICKKSVSTTESPTPTQQMKAPAVVRPLSKRAPSDVAPSINKKAAQGVAYYSIMYRKRSTKKHKTWDGDGTAIEMSNGSFRFYKDDGRFFGSGSLGKGEDKFERIFTCSGCEVQLDHQIEDEQEVSKLEEILGSSTKSTNQIVKPSLGHKIKQGTSSRSPSPGIQVVHYLPTQKFKPVYRNSQSDSFESTPGAANARRFPPIFDPSQIEDPLIMNTFTGAECDVIVDPILSKHLRPHQRVGVKFMYDCVMGLSRPSQHEDDGKTSCLLQKTDEVQGCLLADEMGLGKTLMTIALIWTLLKQTPTPSKETTSQFGIPLQGLCNKVLVVCPVTLIANWKREFSKWLGLNRIGILTLDSKSTPEKDKLHVRNFLRVQRTYQVLILGYEKLLSVTEALQQESSSIGLMVCDEGHRLKNGQSKTLSALNSLDISRKVLLTGTPIQNDLTEFFTIIDFLNCGIMGNFSQFKRDYINPITRARDVNNKYNETIQTRGKDRTDELIDATKKFTLRRTADTISKFLPPKTDVVLFCKPTKSQIQAFEKILTNAQLDLSSITPSSSLALITLFKKICNSPSLISQDSYYLENIKSKSDLTGCLGLDSGKLRVLLALLENIRSSYPQEKVVIVSNYTQTLDIIQNILTSNRFAFTRLDGNTPTKERDRIVRAFNTVPSLFAFLLSAKSGGVGLNLIGASRLVLFDNDWNPAIDLQAMSRIHRDGQRRPCFIYRLLTTGCIDEKIFQRQLMKISLSFRFMGDQESSSSIKADDNLFETDDLKDLFTVLTSTKSNTHDLICACHGQKEHVSDSKVTAATMAETGAKGWTSAMDLMASMEKAESEKIAEKAALVQQCLVDYEHIETLKAHEIISEAALESQTDVTFAFIKSSKI</sequence>
<dbReference type="SUPFAM" id="SSF52540">
    <property type="entry name" value="P-loop containing nucleoside triphosphate hydrolases"/>
    <property type="match status" value="2"/>
</dbReference>
<keyword evidence="5" id="KW-0547">Nucleotide-binding</keyword>
<dbReference type="OrthoDB" id="413460at2759"/>
<dbReference type="FunFam" id="3.40.50.10810:FF:000058">
    <property type="entry name" value="RDH54p DNA-dependent ATPase"/>
    <property type="match status" value="1"/>
</dbReference>
<keyword evidence="8" id="KW-0347">Helicase</keyword>
<dbReference type="CDD" id="cd18004">
    <property type="entry name" value="DEXHc_RAD54"/>
    <property type="match status" value="1"/>
</dbReference>
<evidence type="ECO:0000256" key="1">
    <source>
        <dbReference type="ARBA" id="ARBA00004123"/>
    </source>
</evidence>
<keyword evidence="14" id="KW-0539">Nucleus</keyword>
<dbReference type="GeneID" id="8291311"/>
<gene>
    <name evidence="26" type="ordered locus">KLTH0C05038g</name>
</gene>
<dbReference type="CDD" id="cd18793">
    <property type="entry name" value="SF2_C_SNF"/>
    <property type="match status" value="1"/>
</dbReference>
<dbReference type="InterPro" id="IPR049730">
    <property type="entry name" value="SNF2/RAD54-like_C"/>
</dbReference>
<comment type="function">
    <text evidence="17">Involved in the recombinational repair of double-strand breaks (DSB) in DNA during mitosis and meiosis. Has DNA dependent ATPase activity. Promotes D-loop (displacement loop) formation with RAD51 recombinase. Modifies the topology of double-stranded DNA during the D-loop reaction to facilitate the invasion of the homologous duplex molecule by the initiating single-stranded DNA substrate. Required for adaptation from G2/M checkpoint arrest induced by a double strand break, by participating in monitoring the extent of single-stranded DNA produced by resection of DNA ends. This role is distinct from its roles in recombination. Promotes colocalization of RAD51 and DMC1 during meiotic recombination. Involved in crossover interference.</text>
</comment>
<keyword evidence="27" id="KW-1185">Reference proteome</keyword>
<evidence type="ECO:0000256" key="22">
    <source>
        <dbReference type="ARBA" id="ARBA00082011"/>
    </source>
</evidence>
<evidence type="ECO:0000256" key="5">
    <source>
        <dbReference type="ARBA" id="ARBA00022741"/>
    </source>
</evidence>
<keyword evidence="12" id="KW-0233">DNA recombination</keyword>
<evidence type="ECO:0000256" key="2">
    <source>
        <dbReference type="ARBA" id="ARBA00007025"/>
    </source>
</evidence>
<feature type="domain" description="Helicase ATP-binding" evidence="24">
    <location>
        <begin position="282"/>
        <end position="470"/>
    </location>
</feature>
<dbReference type="InterPro" id="IPR001650">
    <property type="entry name" value="Helicase_C-like"/>
</dbReference>
<dbReference type="GO" id="GO:0005634">
    <property type="term" value="C:nucleus"/>
    <property type="evidence" value="ECO:0007669"/>
    <property type="project" value="UniProtKB-SubCell"/>
</dbReference>
<evidence type="ECO:0000256" key="20">
    <source>
        <dbReference type="ARBA" id="ARBA00076096"/>
    </source>
</evidence>
<keyword evidence="15" id="KW-0469">Meiosis</keyword>
<comment type="catalytic activity">
    <reaction evidence="16">
        <text>ATP + H2O = ADP + phosphate + H(+)</text>
        <dbReference type="Rhea" id="RHEA:13065"/>
        <dbReference type="ChEBI" id="CHEBI:15377"/>
        <dbReference type="ChEBI" id="CHEBI:15378"/>
        <dbReference type="ChEBI" id="CHEBI:30616"/>
        <dbReference type="ChEBI" id="CHEBI:43474"/>
        <dbReference type="ChEBI" id="CHEBI:456216"/>
        <dbReference type="EC" id="3.6.4.12"/>
    </reaction>
</comment>
<dbReference type="PANTHER" id="PTHR45629">
    <property type="entry name" value="SNF2/RAD54 FAMILY MEMBER"/>
    <property type="match status" value="1"/>
</dbReference>
<comment type="subunit">
    <text evidence="18">Interacts with RAD51 and DMC1.</text>
</comment>
<evidence type="ECO:0000256" key="16">
    <source>
        <dbReference type="ARBA" id="ARBA00047995"/>
    </source>
</evidence>
<evidence type="ECO:0000259" key="25">
    <source>
        <dbReference type="PROSITE" id="PS51194"/>
    </source>
</evidence>
<evidence type="ECO:0000256" key="19">
    <source>
        <dbReference type="ARBA" id="ARBA00072543"/>
    </source>
</evidence>
<keyword evidence="13" id="KW-0234">DNA repair</keyword>
<dbReference type="EC" id="3.6.4.12" evidence="3"/>
<evidence type="ECO:0000313" key="26">
    <source>
        <dbReference type="EMBL" id="CAR22006.1"/>
    </source>
</evidence>
<dbReference type="HOGENOM" id="CLU_000315_10_1_1"/>
<feature type="region of interest" description="Disordered" evidence="23">
    <location>
        <begin position="20"/>
        <end position="53"/>
    </location>
</feature>
<evidence type="ECO:0000256" key="8">
    <source>
        <dbReference type="ARBA" id="ARBA00022806"/>
    </source>
</evidence>
<accession>C5DDZ5</accession>
<dbReference type="STRING" id="559295.C5DDZ5"/>
<keyword evidence="4" id="KW-1017">Isopeptide bond</keyword>
<dbReference type="EMBL" id="CU928167">
    <property type="protein sequence ID" value="CAR22006.1"/>
    <property type="molecule type" value="Genomic_DNA"/>
</dbReference>
<dbReference type="InParanoid" id="C5DDZ5"/>
<organism evidence="26 27">
    <name type="scientific">Lachancea thermotolerans (strain ATCC 56472 / CBS 6340 / NRRL Y-8284)</name>
    <name type="common">Yeast</name>
    <name type="synonym">Kluyveromyces thermotolerans</name>
    <dbReference type="NCBI Taxonomy" id="559295"/>
    <lineage>
        <taxon>Eukaryota</taxon>
        <taxon>Fungi</taxon>
        <taxon>Dikarya</taxon>
        <taxon>Ascomycota</taxon>
        <taxon>Saccharomycotina</taxon>
        <taxon>Saccharomycetes</taxon>
        <taxon>Saccharomycetales</taxon>
        <taxon>Saccharomycetaceae</taxon>
        <taxon>Lachancea</taxon>
    </lineage>
</organism>
<reference evidence="26 27" key="1">
    <citation type="journal article" date="2009" name="Genome Res.">
        <title>Comparative genomics of protoploid Saccharomycetaceae.</title>
        <authorList>
            <consortium name="The Genolevures Consortium"/>
            <person name="Souciet J.-L."/>
            <person name="Dujon B."/>
            <person name="Gaillardin C."/>
            <person name="Johnston M."/>
            <person name="Baret P.V."/>
            <person name="Cliften P."/>
            <person name="Sherman D.J."/>
            <person name="Weissenbach J."/>
            <person name="Westhof E."/>
            <person name="Wincker P."/>
            <person name="Jubin C."/>
            <person name="Poulain J."/>
            <person name="Barbe V."/>
            <person name="Segurens B."/>
            <person name="Artiguenave F."/>
            <person name="Anthouard V."/>
            <person name="Vacherie B."/>
            <person name="Val M.-E."/>
            <person name="Fulton R.S."/>
            <person name="Minx P."/>
            <person name="Wilson R."/>
            <person name="Durrens P."/>
            <person name="Jean G."/>
            <person name="Marck C."/>
            <person name="Martin T."/>
            <person name="Nikolski M."/>
            <person name="Rolland T."/>
            <person name="Seret M.-L."/>
            <person name="Casaregola S."/>
            <person name="Despons L."/>
            <person name="Fairhead C."/>
            <person name="Fischer G."/>
            <person name="Lafontaine I."/>
            <person name="Leh V."/>
            <person name="Lemaire M."/>
            <person name="de Montigny J."/>
            <person name="Neuveglise C."/>
            <person name="Thierry A."/>
            <person name="Blanc-Lenfle I."/>
            <person name="Bleykasten C."/>
            <person name="Diffels J."/>
            <person name="Fritsch E."/>
            <person name="Frangeul L."/>
            <person name="Goeffon A."/>
            <person name="Jauniaux N."/>
            <person name="Kachouri-Lafond R."/>
            <person name="Payen C."/>
            <person name="Potier S."/>
            <person name="Pribylova L."/>
            <person name="Ozanne C."/>
            <person name="Richard G.-F."/>
            <person name="Sacerdot C."/>
            <person name="Straub M.-L."/>
            <person name="Talla E."/>
        </authorList>
    </citation>
    <scope>NUCLEOTIDE SEQUENCE [LARGE SCALE GENOMIC DNA]</scope>
    <source>
        <strain evidence="27">ATCC 56472 / CBS 6340 / NRRL Y-8284</strain>
    </source>
</reference>
<dbReference type="InterPro" id="IPR000330">
    <property type="entry name" value="SNF2_N"/>
</dbReference>
<evidence type="ECO:0000256" key="18">
    <source>
        <dbReference type="ARBA" id="ARBA00065350"/>
    </source>
</evidence>
<evidence type="ECO:0000256" key="13">
    <source>
        <dbReference type="ARBA" id="ARBA00023204"/>
    </source>
</evidence>
<dbReference type="GO" id="GO:0016787">
    <property type="term" value="F:hydrolase activity"/>
    <property type="evidence" value="ECO:0007669"/>
    <property type="project" value="UniProtKB-KW"/>
</dbReference>
<dbReference type="Pfam" id="PF00271">
    <property type="entry name" value="Helicase_C"/>
    <property type="match status" value="1"/>
</dbReference>
<evidence type="ECO:0000313" key="27">
    <source>
        <dbReference type="Proteomes" id="UP000002036"/>
    </source>
</evidence>
<keyword evidence="9" id="KW-0067">ATP-binding</keyword>
<dbReference type="Proteomes" id="UP000002036">
    <property type="component" value="Chromosome C"/>
</dbReference>
<dbReference type="GO" id="GO:0003677">
    <property type="term" value="F:DNA binding"/>
    <property type="evidence" value="ECO:0007669"/>
    <property type="project" value="UniProtKB-KW"/>
</dbReference>
<dbReference type="GO" id="GO:0005524">
    <property type="term" value="F:ATP binding"/>
    <property type="evidence" value="ECO:0007669"/>
    <property type="project" value="InterPro"/>
</dbReference>
<dbReference type="RefSeq" id="XP_002552444.1">
    <property type="nucleotide sequence ID" value="XM_002552398.1"/>
</dbReference>
<dbReference type="PANTHER" id="PTHR45629:SF7">
    <property type="entry name" value="DNA EXCISION REPAIR PROTEIN ERCC-6-RELATED"/>
    <property type="match status" value="1"/>
</dbReference>